<evidence type="ECO:0000313" key="2">
    <source>
        <dbReference type="EMBL" id="SJZ98617.1"/>
    </source>
</evidence>
<reference evidence="2 3" key="1">
    <citation type="submission" date="2017-02" db="EMBL/GenBank/DDBJ databases">
        <authorList>
            <person name="Peterson S.W."/>
        </authorList>
    </citation>
    <scope>NUCLEOTIDE SEQUENCE [LARGE SCALE GENOMIC DNA]</scope>
    <source>
        <strain evidence="2 3">ATCC 43324</strain>
    </source>
</reference>
<feature type="transmembrane region" description="Helical" evidence="1">
    <location>
        <begin position="6"/>
        <end position="26"/>
    </location>
</feature>
<dbReference type="EMBL" id="FUXK01000019">
    <property type="protein sequence ID" value="SJZ98617.1"/>
    <property type="molecule type" value="Genomic_DNA"/>
</dbReference>
<keyword evidence="1" id="KW-1133">Transmembrane helix</keyword>
<gene>
    <name evidence="2" type="ORF">SAMN02745202_01689</name>
</gene>
<keyword evidence="1" id="KW-0472">Membrane</keyword>
<dbReference type="AlphaFoldDB" id="A0A1T4Q4Z6"/>
<evidence type="ECO:0000313" key="3">
    <source>
        <dbReference type="Proteomes" id="UP000190065"/>
    </source>
</evidence>
<dbReference type="Proteomes" id="UP000190065">
    <property type="component" value="Unassembled WGS sequence"/>
</dbReference>
<accession>A0A1T4Q4Z6</accession>
<protein>
    <submittedName>
        <fullName evidence="2">Uncharacterized protein</fullName>
    </submittedName>
</protein>
<name>A0A1T4Q4Z6_9BACT</name>
<sequence>MLVTVIGGHTAAFSVIVVVIAFPHFLRWRSADGHRCLVTFVPT</sequence>
<keyword evidence="1" id="KW-0812">Transmembrane</keyword>
<proteinExistence type="predicted"/>
<evidence type="ECO:0000256" key="1">
    <source>
        <dbReference type="SAM" id="Phobius"/>
    </source>
</evidence>
<organism evidence="2 3">
    <name type="scientific">Segatella oulorum</name>
    <dbReference type="NCBI Taxonomy" id="28136"/>
    <lineage>
        <taxon>Bacteria</taxon>
        <taxon>Pseudomonadati</taxon>
        <taxon>Bacteroidota</taxon>
        <taxon>Bacteroidia</taxon>
        <taxon>Bacteroidales</taxon>
        <taxon>Prevotellaceae</taxon>
        <taxon>Segatella</taxon>
    </lineage>
</organism>